<evidence type="ECO:0000256" key="3">
    <source>
        <dbReference type="ARBA" id="ARBA00023172"/>
    </source>
</evidence>
<dbReference type="PANTHER" id="PTHR12132">
    <property type="entry name" value="DNA REPAIR AND RECOMBINATION PROTEIN RAD52, RAD59"/>
    <property type="match status" value="1"/>
</dbReference>
<feature type="compositionally biased region" description="Basic and acidic residues" evidence="6">
    <location>
        <begin position="454"/>
        <end position="475"/>
    </location>
</feature>
<keyword evidence="8" id="KW-1185">Reference proteome</keyword>
<evidence type="ECO:0000313" key="8">
    <source>
        <dbReference type="Proteomes" id="UP001140560"/>
    </source>
</evidence>
<evidence type="ECO:0000256" key="1">
    <source>
        <dbReference type="ARBA" id="ARBA00006638"/>
    </source>
</evidence>
<reference evidence="7" key="1">
    <citation type="submission" date="2022-10" db="EMBL/GenBank/DDBJ databases">
        <title>Tapping the CABI collections for fungal endophytes: first genome assemblies for Collariella, Neodidymelliopsis, Ascochyta clinopodiicola, Didymella pomorum, Didymosphaeria variabile, Neocosmospora piperis and Neocucurbitaria cava.</title>
        <authorList>
            <person name="Hill R."/>
        </authorList>
    </citation>
    <scope>NUCLEOTIDE SEQUENCE</scope>
    <source>
        <strain evidence="7">IMI 356814</strain>
    </source>
</reference>
<evidence type="ECO:0000256" key="6">
    <source>
        <dbReference type="SAM" id="MobiDB-lite"/>
    </source>
</evidence>
<dbReference type="GO" id="GO:0003697">
    <property type="term" value="F:single-stranded DNA binding"/>
    <property type="evidence" value="ECO:0007669"/>
    <property type="project" value="UniProtKB-ARBA"/>
</dbReference>
<evidence type="ECO:0000256" key="2">
    <source>
        <dbReference type="ARBA" id="ARBA00022763"/>
    </source>
</evidence>
<dbReference type="OrthoDB" id="206565at2759"/>
<feature type="compositionally biased region" description="Polar residues" evidence="6">
    <location>
        <begin position="327"/>
        <end position="342"/>
    </location>
</feature>
<organism evidence="7 8">
    <name type="scientific">Neocucurbitaria cava</name>
    <dbReference type="NCBI Taxonomy" id="798079"/>
    <lineage>
        <taxon>Eukaryota</taxon>
        <taxon>Fungi</taxon>
        <taxon>Dikarya</taxon>
        <taxon>Ascomycota</taxon>
        <taxon>Pezizomycotina</taxon>
        <taxon>Dothideomycetes</taxon>
        <taxon>Pleosporomycetidae</taxon>
        <taxon>Pleosporales</taxon>
        <taxon>Pleosporineae</taxon>
        <taxon>Cucurbitariaceae</taxon>
        <taxon>Neocucurbitaria</taxon>
    </lineage>
</organism>
<dbReference type="SUPFAM" id="SSF54768">
    <property type="entry name" value="dsRNA-binding domain-like"/>
    <property type="match status" value="1"/>
</dbReference>
<dbReference type="InterPro" id="IPR042525">
    <property type="entry name" value="Rad52_Rad59_Rad22_sf"/>
</dbReference>
<dbReference type="InterPro" id="IPR004585">
    <property type="entry name" value="DNA_recomb/repair_Rad52"/>
</dbReference>
<dbReference type="FunFam" id="3.30.390.80:FF:000001">
    <property type="entry name" value="DNA repair protein RAD52 homolog"/>
    <property type="match status" value="1"/>
</dbReference>
<dbReference type="Pfam" id="PF04098">
    <property type="entry name" value="Rad52_Rad22"/>
    <property type="match status" value="1"/>
</dbReference>
<dbReference type="GO" id="GO:0005634">
    <property type="term" value="C:nucleus"/>
    <property type="evidence" value="ECO:0007669"/>
    <property type="project" value="InterPro"/>
</dbReference>
<dbReference type="AlphaFoldDB" id="A0A9W8Y445"/>
<gene>
    <name evidence="7" type="primary">RAD52</name>
    <name evidence="7" type="ORF">N0V83_008760</name>
</gene>
<dbReference type="Proteomes" id="UP001140560">
    <property type="component" value="Unassembled WGS sequence"/>
</dbReference>
<dbReference type="GO" id="GO:0045002">
    <property type="term" value="P:double-strand break repair via single-strand annealing"/>
    <property type="evidence" value="ECO:0007669"/>
    <property type="project" value="InterPro"/>
</dbReference>
<comment type="similarity">
    <text evidence="1">Belongs to the RAD52 family.</text>
</comment>
<dbReference type="PANTHER" id="PTHR12132:SF1">
    <property type="entry name" value="DNA REPAIR PROTEIN RAD52 HOMOLOG"/>
    <property type="match status" value="1"/>
</dbReference>
<dbReference type="EMBL" id="JAPEUY010000016">
    <property type="protein sequence ID" value="KAJ4365142.1"/>
    <property type="molecule type" value="Genomic_DNA"/>
</dbReference>
<protein>
    <recommendedName>
        <fullName evidence="5">RAD52 homolog</fullName>
    </recommendedName>
</protein>
<sequence>MPAPGDQYHGGNVKNPYEERVVNGFTASEIATLQSRLNKQLGPEYISQRPGNGGGRVAYLEGNKAIALANEVFGFNGWSSSLGQVQIDYVDELQNGKVSLGLSIVVRITLKDGTYHEDIGYGSIENGKGKAASFEKAKKEAATDGLKRSLRTFGNVLGNCLYDKEYLKKVQAMKVKPIKFEEDNLYRHANFALPAQGEQGLVKREPQMTPVRPNQVLRTRTEHLSESQSADFDDEFDGNLFDEVDMTEHHRDELSFETLSAPDTVASKAIEATRPNGVPSARTSPIRNTGPPRQPNATMQPAQAGRGQPGLQQHQHNQGPSRVPPNVANQRHPQTPVQQQNQHRADLNRGRMPPPPGENGAASRPNGQLQQNPQQPAQNQPLRPTPPQGQPPANQQRPGPQGPGIANTPVNAQPSNNRPPVGFVTSRAAELLQASDTPSLNHIPAFNPHAESPIPKEQRTPGVDHARSVPIKREAVGAPPAPQPPPQGASRSSLPAGAAASFGRPTNFVNPHQDTNRRIGMPGAPNYAMSPSANRGAYKPPTFANGAAAASNGLKRERPALQDVSNTGGTGGGNGGAVNSSDVGGPDAKKQKTEAPTGVENIAAAVST</sequence>
<dbReference type="InterPro" id="IPR041247">
    <property type="entry name" value="Rad52_fam"/>
</dbReference>
<comment type="caution">
    <text evidence="7">The sequence shown here is derived from an EMBL/GenBank/DDBJ whole genome shotgun (WGS) entry which is preliminary data.</text>
</comment>
<feature type="compositionally biased region" description="Polar residues" evidence="6">
    <location>
        <begin position="408"/>
        <end position="418"/>
    </location>
</feature>
<feature type="region of interest" description="Disordered" evidence="6">
    <location>
        <begin position="270"/>
        <end position="608"/>
    </location>
</feature>
<feature type="region of interest" description="Disordered" evidence="6">
    <location>
        <begin position="217"/>
        <end position="237"/>
    </location>
</feature>
<keyword evidence="2" id="KW-0227">DNA damage</keyword>
<evidence type="ECO:0000256" key="4">
    <source>
        <dbReference type="ARBA" id="ARBA00023204"/>
    </source>
</evidence>
<dbReference type="NCBIfam" id="TIGR00607">
    <property type="entry name" value="rad52"/>
    <property type="match status" value="1"/>
</dbReference>
<dbReference type="InterPro" id="IPR007232">
    <property type="entry name" value="Rad52_Rad59_Rad22"/>
</dbReference>
<feature type="compositionally biased region" description="Polar residues" evidence="6">
    <location>
        <begin position="310"/>
        <end position="320"/>
    </location>
</feature>
<keyword evidence="4" id="KW-0234">DNA repair</keyword>
<proteinExistence type="inferred from homology"/>
<keyword evidence="3" id="KW-0233">DNA recombination</keyword>
<dbReference type="Gene3D" id="3.30.390.80">
    <property type="entry name" value="DNA repair protein Rad52/59/22"/>
    <property type="match status" value="1"/>
</dbReference>
<name>A0A9W8Y445_9PLEO</name>
<dbReference type="GO" id="GO:0006312">
    <property type="term" value="P:mitotic recombination"/>
    <property type="evidence" value="ECO:0007669"/>
    <property type="project" value="TreeGrafter"/>
</dbReference>
<feature type="compositionally biased region" description="Low complexity" evidence="6">
    <location>
        <begin position="364"/>
        <end position="382"/>
    </location>
</feature>
<evidence type="ECO:0000313" key="7">
    <source>
        <dbReference type="EMBL" id="KAJ4365142.1"/>
    </source>
</evidence>
<accession>A0A9W8Y445</accession>
<evidence type="ECO:0000256" key="5">
    <source>
        <dbReference type="ARBA" id="ARBA00077224"/>
    </source>
</evidence>
<dbReference type="GO" id="GO:0000730">
    <property type="term" value="P:DNA recombinase assembly"/>
    <property type="evidence" value="ECO:0007669"/>
    <property type="project" value="InterPro"/>
</dbReference>